<dbReference type="EMBL" id="LSQZ01000016">
    <property type="protein sequence ID" value="KXI13870.1"/>
    <property type="molecule type" value="Genomic_DNA"/>
</dbReference>
<feature type="domain" description="Calcineurin-like phosphoesterase" evidence="1">
    <location>
        <begin position="1"/>
        <end position="197"/>
    </location>
</feature>
<dbReference type="GO" id="GO:0016787">
    <property type="term" value="F:hydrolase activity"/>
    <property type="evidence" value="ECO:0007669"/>
    <property type="project" value="UniProtKB-KW"/>
</dbReference>
<dbReference type="Proteomes" id="UP000255101">
    <property type="component" value="Unassembled WGS sequence"/>
</dbReference>
<evidence type="ECO:0000259" key="1">
    <source>
        <dbReference type="Pfam" id="PF00149"/>
    </source>
</evidence>
<evidence type="ECO:0000313" key="5">
    <source>
        <dbReference type="Proteomes" id="UP000255101"/>
    </source>
</evidence>
<dbReference type="AlphaFoldDB" id="A0A135YWW8"/>
<name>A0A135YWW8_9FIRM</name>
<reference evidence="3 5" key="2">
    <citation type="submission" date="2018-06" db="EMBL/GenBank/DDBJ databases">
        <authorList>
            <consortium name="Pathogen Informatics"/>
            <person name="Doyle S."/>
        </authorList>
    </citation>
    <scope>NUCLEOTIDE SEQUENCE [LARGE SCALE GENOMIC DNA]</scope>
    <source>
        <strain evidence="3 5">NCTC11460</strain>
    </source>
</reference>
<dbReference type="Proteomes" id="UP000070326">
    <property type="component" value="Unassembled WGS sequence"/>
</dbReference>
<accession>A0A135YWW8</accession>
<evidence type="ECO:0000313" key="2">
    <source>
        <dbReference type="EMBL" id="KXI13870.1"/>
    </source>
</evidence>
<dbReference type="Gene3D" id="3.60.21.10">
    <property type="match status" value="1"/>
</dbReference>
<evidence type="ECO:0000313" key="3">
    <source>
        <dbReference type="EMBL" id="SUB60602.1"/>
    </source>
</evidence>
<reference evidence="2 4" key="1">
    <citation type="submission" date="2016-02" db="EMBL/GenBank/DDBJ databases">
        <authorList>
            <person name="Wen L."/>
            <person name="He K."/>
            <person name="Yang H."/>
        </authorList>
    </citation>
    <scope>NUCLEOTIDE SEQUENCE [LARGE SCALE GENOMIC DNA]</scope>
    <source>
        <strain evidence="2 4">MJR8628A</strain>
    </source>
</reference>
<protein>
    <submittedName>
        <fullName evidence="3">Predicted phosphoesterase or phosphohydrolase</fullName>
    </submittedName>
    <submittedName>
        <fullName evidence="2">Ser/Thr phosphatase family protein</fullName>
    </submittedName>
</protein>
<dbReference type="InterPro" id="IPR029052">
    <property type="entry name" value="Metallo-depent_PP-like"/>
</dbReference>
<dbReference type="InterPro" id="IPR004843">
    <property type="entry name" value="Calcineurin-like_PHP"/>
</dbReference>
<gene>
    <name evidence="2" type="ORF">HMPREF3195_00468</name>
    <name evidence="3" type="ORF">NCTC11460_00509</name>
</gene>
<dbReference type="PIRSF" id="PIRSF033094">
    <property type="entry name" value="Pesterase_CT488"/>
    <property type="match status" value="1"/>
</dbReference>
<dbReference type="InterPro" id="IPR051158">
    <property type="entry name" value="Metallophosphoesterase_sf"/>
</dbReference>
<dbReference type="Pfam" id="PF00149">
    <property type="entry name" value="Metallophos"/>
    <property type="match status" value="1"/>
</dbReference>
<sequence length="231" mass="26998">MKLFAIGDLHMSSAIDKPMNVFGDNWDRHEEKIFDDWTTRVRDEDTVLVVGDISWASKINDAKMDLDKIEEMPGRKIFIRGNHDYWWTTASALNKLCGDSMIFMNTNYETYGDYAICGTRGWLCPNDFKFDERDEKIYKREANRLRISLEAAKKDGYEKFIVILHYPPTNDRFENSLFKDIIDEYKPDHVIYGHLHGQDSFDGGLLGKHGDSMYHLVSCDFLDFKLKEINI</sequence>
<dbReference type="PANTHER" id="PTHR31302">
    <property type="entry name" value="TRANSMEMBRANE PROTEIN WITH METALLOPHOSPHOESTERASE DOMAIN-RELATED"/>
    <property type="match status" value="1"/>
</dbReference>
<dbReference type="PANTHER" id="PTHR31302:SF22">
    <property type="entry name" value="PHOSPHOESTERASE"/>
    <property type="match status" value="1"/>
</dbReference>
<dbReference type="EMBL" id="UGTB01000004">
    <property type="protein sequence ID" value="SUB60602.1"/>
    <property type="molecule type" value="Genomic_DNA"/>
</dbReference>
<dbReference type="SUPFAM" id="SSF56300">
    <property type="entry name" value="Metallo-dependent phosphatases"/>
    <property type="match status" value="1"/>
</dbReference>
<keyword evidence="3" id="KW-0378">Hydrolase</keyword>
<dbReference type="RefSeq" id="WP_002842496.1">
    <property type="nucleotide sequence ID" value="NZ_CAMPYD010000008.1"/>
</dbReference>
<proteinExistence type="predicted"/>
<evidence type="ECO:0000313" key="4">
    <source>
        <dbReference type="Proteomes" id="UP000070326"/>
    </source>
</evidence>
<dbReference type="PATRIC" id="fig|1261.3.peg.1260"/>
<organism evidence="2 4">
    <name type="scientific">Peptostreptococcus anaerobius</name>
    <dbReference type="NCBI Taxonomy" id="1261"/>
    <lineage>
        <taxon>Bacteria</taxon>
        <taxon>Bacillati</taxon>
        <taxon>Bacillota</taxon>
        <taxon>Clostridia</taxon>
        <taxon>Peptostreptococcales</taxon>
        <taxon>Peptostreptococcaceae</taxon>
        <taxon>Peptostreptococcus</taxon>
    </lineage>
</organism>
<dbReference type="InterPro" id="IPR014578">
    <property type="entry name" value="Pesterase_CT488"/>
</dbReference>
<dbReference type="GeneID" id="79841868"/>
<dbReference type="eggNOG" id="COG1768">
    <property type="taxonomic scope" value="Bacteria"/>
</dbReference>
<dbReference type="STRING" id="1261.HMPREF3195_00468"/>